<dbReference type="InterPro" id="IPR013081">
    <property type="entry name" value="PSII_cyt_b559_N"/>
</dbReference>
<evidence type="ECO:0000256" key="11">
    <source>
        <dbReference type="ARBA" id="ARBA00023276"/>
    </source>
</evidence>
<evidence type="ECO:0000256" key="8">
    <source>
        <dbReference type="ARBA" id="ARBA00022989"/>
    </source>
</evidence>
<dbReference type="RefSeq" id="WP_015188884.1">
    <property type="nucleotide sequence ID" value="NZ_CAWMVK010000039.1"/>
</dbReference>
<evidence type="ECO:0000256" key="1">
    <source>
        <dbReference type="ARBA" id="ARBA00004376"/>
    </source>
</evidence>
<evidence type="ECO:0000256" key="3">
    <source>
        <dbReference type="ARBA" id="ARBA00022531"/>
    </source>
</evidence>
<keyword evidence="13" id="KW-0793">Thylakoid</keyword>
<comment type="caution">
    <text evidence="16">The sequence shown here is derived from an EMBL/GenBank/DDBJ whole genome shotgun (WGS) entry which is preliminary data.</text>
</comment>
<evidence type="ECO:0000256" key="5">
    <source>
        <dbReference type="ARBA" id="ARBA00022692"/>
    </source>
</evidence>
<name>A0A1U7HVQ3_9CHRO</name>
<dbReference type="GO" id="GO:0020037">
    <property type="term" value="F:heme binding"/>
    <property type="evidence" value="ECO:0007669"/>
    <property type="project" value="InterPro"/>
</dbReference>
<keyword evidence="10 13" id="KW-0472">Membrane</keyword>
<reference evidence="16 17" key="1">
    <citation type="submission" date="2016-11" db="EMBL/GenBank/DDBJ databases">
        <title>Draft Genome Sequences of Nine Cyanobacterial Strains from Diverse Habitats.</title>
        <authorList>
            <person name="Zhu T."/>
            <person name="Hou S."/>
            <person name="Lu X."/>
            <person name="Hess W.R."/>
        </authorList>
    </citation>
    <scope>NUCLEOTIDE SEQUENCE [LARGE SCALE GENOMIC DNA]</scope>
    <source>
        <strain evidence="16 17">5.2 s.c.1</strain>
    </source>
</reference>
<dbReference type="InterPro" id="IPR006241">
    <property type="entry name" value="PSII_cyt_b559_bsu"/>
</dbReference>
<dbReference type="GO" id="GO:0031676">
    <property type="term" value="C:plasma membrane-derived thylakoid membrane"/>
    <property type="evidence" value="ECO:0007669"/>
    <property type="project" value="UniProtKB-SubCell"/>
</dbReference>
<evidence type="ECO:0000256" key="10">
    <source>
        <dbReference type="ARBA" id="ARBA00023136"/>
    </source>
</evidence>
<dbReference type="STRING" id="247279.NIES1031_07160"/>
<dbReference type="EMBL" id="MRCC01000005">
    <property type="protein sequence ID" value="OKH27691.1"/>
    <property type="molecule type" value="Genomic_DNA"/>
</dbReference>
<comment type="subcellular location">
    <subcellularLocation>
        <location evidence="1 13 14">Cellular thylakoid membrane</location>
        <topology evidence="1 13 14">Single-pass membrane protein</topology>
    </subcellularLocation>
</comment>
<feature type="binding site" description="axial binding residue" evidence="13">
    <location>
        <position position="26"/>
    </location>
    <ligand>
        <name>heme</name>
        <dbReference type="ChEBI" id="CHEBI:30413"/>
        <note>ligand shared with alpha subunit</note>
    </ligand>
    <ligandPart>
        <name>Fe</name>
        <dbReference type="ChEBI" id="CHEBI:18248"/>
    </ligandPart>
</feature>
<keyword evidence="17" id="KW-1185">Reference proteome</keyword>
<evidence type="ECO:0000256" key="14">
    <source>
        <dbReference type="RuleBase" id="RU004529"/>
    </source>
</evidence>
<dbReference type="InterPro" id="IPR006216">
    <property type="entry name" value="PSII_cyt_b559_CS"/>
</dbReference>
<dbReference type="GO" id="GO:0009539">
    <property type="term" value="C:photosystem II reaction center"/>
    <property type="evidence" value="ECO:0007669"/>
    <property type="project" value="InterPro"/>
</dbReference>
<proteinExistence type="inferred from homology"/>
<accession>A0A1U7HVQ3</accession>
<dbReference type="GO" id="GO:0009767">
    <property type="term" value="P:photosynthetic electron transport chain"/>
    <property type="evidence" value="ECO:0007669"/>
    <property type="project" value="InterPro"/>
</dbReference>
<protein>
    <recommendedName>
        <fullName evidence="13 14">Cytochrome b559 subunit beta</fullName>
    </recommendedName>
    <alternativeName>
        <fullName evidence="13 14">PSII reaction center subunit VI</fullName>
    </alternativeName>
</protein>
<keyword evidence="3 13" id="KW-0602">Photosynthesis</keyword>
<keyword evidence="9 13" id="KW-0408">Iron</keyword>
<feature type="transmembrane region" description="Helical" evidence="14">
    <location>
        <begin position="20"/>
        <end position="45"/>
    </location>
</feature>
<sequence length="47" mass="5378">MTSNTRSNINQPIQYPIFTVRWLAVHTLAVPTIFFLGAIAAMQFIQR</sequence>
<dbReference type="Proteomes" id="UP000185984">
    <property type="component" value="Unassembled WGS sequence"/>
</dbReference>
<dbReference type="OrthoDB" id="532613at2"/>
<comment type="cofactor">
    <cofactor evidence="13">
        <name>heme b</name>
        <dbReference type="ChEBI" id="CHEBI:60344"/>
    </cofactor>
    <text evidence="13">With its partner (PsbE) binds heme. PSII binds additional chlorophylls, carotenoids and specific lipids.</text>
</comment>
<dbReference type="PROSITE" id="PS00537">
    <property type="entry name" value="CYTOCHROME_B559"/>
    <property type="match status" value="1"/>
</dbReference>
<organism evidence="16 17">
    <name type="scientific">Chroogloeocystis siderophila 5.2 s.c.1</name>
    <dbReference type="NCBI Taxonomy" id="247279"/>
    <lineage>
        <taxon>Bacteria</taxon>
        <taxon>Bacillati</taxon>
        <taxon>Cyanobacteriota</taxon>
        <taxon>Cyanophyceae</taxon>
        <taxon>Oscillatoriophycideae</taxon>
        <taxon>Chroococcales</taxon>
        <taxon>Chroococcaceae</taxon>
        <taxon>Chroogloeocystis</taxon>
    </lineage>
</organism>
<dbReference type="PIRSF" id="PIRSF000037">
    <property type="entry name" value="PsbF"/>
    <property type="match status" value="1"/>
</dbReference>
<dbReference type="GO" id="GO:0005506">
    <property type="term" value="F:iron ion binding"/>
    <property type="evidence" value="ECO:0007669"/>
    <property type="project" value="UniProtKB-UniRule"/>
</dbReference>
<evidence type="ECO:0000256" key="13">
    <source>
        <dbReference type="HAMAP-Rule" id="MF_00643"/>
    </source>
</evidence>
<dbReference type="SUPFAM" id="SSF161045">
    <property type="entry name" value="Cytochrome b559 subunits"/>
    <property type="match status" value="1"/>
</dbReference>
<keyword evidence="7 13" id="KW-0249">Electron transport</keyword>
<dbReference type="Pfam" id="PF00283">
    <property type="entry name" value="Cytochrom_B559"/>
    <property type="match status" value="1"/>
</dbReference>
<evidence type="ECO:0000256" key="2">
    <source>
        <dbReference type="ARBA" id="ARBA00022448"/>
    </source>
</evidence>
<dbReference type="NCBIfam" id="TIGR01333">
    <property type="entry name" value="cyt_b559_beta"/>
    <property type="match status" value="1"/>
</dbReference>
<evidence type="ECO:0000256" key="9">
    <source>
        <dbReference type="ARBA" id="ARBA00023004"/>
    </source>
</evidence>
<keyword evidence="6 13" id="KW-0479">Metal-binding</keyword>
<keyword evidence="8 13" id="KW-1133">Transmembrane helix</keyword>
<dbReference type="GO" id="GO:0009055">
    <property type="term" value="F:electron transfer activity"/>
    <property type="evidence" value="ECO:0007669"/>
    <property type="project" value="UniProtKB-UniRule"/>
</dbReference>
<comment type="function">
    <text evidence="12 13 14">This b-type cytochrome is tightly associated with the reaction center of photosystem II (PSII). PSII is a light-driven water:plastoquinone oxidoreductase that uses light energy to abstract electrons from H(2)O, generating O(2) and a proton gradient subsequently used for ATP formation. It consists of a core antenna complex that captures photons, and an electron transfer chain that converts photonic excitation into a charge separation.</text>
</comment>
<keyword evidence="5 13" id="KW-0812">Transmembrane</keyword>
<evidence type="ECO:0000256" key="6">
    <source>
        <dbReference type="ARBA" id="ARBA00022723"/>
    </source>
</evidence>
<comment type="similarity">
    <text evidence="13 14">Belongs to the PsbE/PsbF family.</text>
</comment>
<feature type="domain" description="Photosystem II cytochrome b559 N-terminal" evidence="15">
    <location>
        <begin position="10"/>
        <end position="37"/>
    </location>
</feature>
<evidence type="ECO:0000256" key="4">
    <source>
        <dbReference type="ARBA" id="ARBA00022617"/>
    </source>
</evidence>
<comment type="subunit">
    <text evidence="13">Heterodimer of an alpha subunit and a beta subunit. PSII is composed of 1 copy each of membrane proteins PsbA, PsbB, PsbC, PsbD, PsbE, PsbF, PsbH, PsbI, PsbJ, PsbK, PsbL, PsbM, PsbT, PsbX, PsbY, PsbZ, Psb30/Ycf12, peripheral proteins PsbO, CyanoQ (PsbQ), PsbU, PsbV and a large number of cofactors. It forms dimeric complexes.</text>
</comment>
<evidence type="ECO:0000313" key="16">
    <source>
        <dbReference type="EMBL" id="OKH27691.1"/>
    </source>
</evidence>
<evidence type="ECO:0000256" key="7">
    <source>
        <dbReference type="ARBA" id="ARBA00022982"/>
    </source>
</evidence>
<evidence type="ECO:0000259" key="15">
    <source>
        <dbReference type="Pfam" id="PF00283"/>
    </source>
</evidence>
<keyword evidence="4 13" id="KW-0349">Heme</keyword>
<keyword evidence="11 13" id="KW-0604">Photosystem II</keyword>
<dbReference type="HAMAP" id="MF_00643">
    <property type="entry name" value="PSII_PsbF"/>
    <property type="match status" value="1"/>
</dbReference>
<evidence type="ECO:0000256" key="12">
    <source>
        <dbReference type="ARBA" id="ARBA00037211"/>
    </source>
</evidence>
<evidence type="ECO:0000313" key="17">
    <source>
        <dbReference type="Proteomes" id="UP000185984"/>
    </source>
</evidence>
<gene>
    <name evidence="13" type="primary">psbF</name>
    <name evidence="16" type="ORF">NIES1031_07160</name>
</gene>
<dbReference type="AlphaFoldDB" id="A0A1U7HVQ3"/>
<keyword evidence="2 13" id="KW-0813">Transport</keyword>